<organism evidence="2 3">
    <name type="scientific">Bacillus cereus</name>
    <dbReference type="NCBI Taxonomy" id="1396"/>
    <lineage>
        <taxon>Bacteria</taxon>
        <taxon>Bacillati</taxon>
        <taxon>Bacillota</taxon>
        <taxon>Bacilli</taxon>
        <taxon>Bacillales</taxon>
        <taxon>Bacillaceae</taxon>
        <taxon>Bacillus</taxon>
        <taxon>Bacillus cereus group</taxon>
    </lineage>
</organism>
<dbReference type="RefSeq" id="WP_098489714.1">
    <property type="nucleotide sequence ID" value="NZ_NUWN01000013.1"/>
</dbReference>
<evidence type="ECO:0000256" key="1">
    <source>
        <dbReference type="SAM" id="MobiDB-lite"/>
    </source>
</evidence>
<name>A0A2B0MUT3_BACCE</name>
<protein>
    <submittedName>
        <fullName evidence="2">Uncharacterized protein</fullName>
    </submittedName>
</protein>
<evidence type="ECO:0000313" key="3">
    <source>
        <dbReference type="Proteomes" id="UP000242656"/>
    </source>
</evidence>
<dbReference type="EMBL" id="NUWN01000013">
    <property type="protein sequence ID" value="PFK46644.1"/>
    <property type="molecule type" value="Genomic_DNA"/>
</dbReference>
<comment type="caution">
    <text evidence="2">The sequence shown here is derived from an EMBL/GenBank/DDBJ whole genome shotgun (WGS) entry which is preliminary data.</text>
</comment>
<reference evidence="2 3" key="1">
    <citation type="submission" date="2017-09" db="EMBL/GenBank/DDBJ databases">
        <title>Large-scale bioinformatics analysis of Bacillus genomes uncovers conserved roles of natural products in bacterial physiology.</title>
        <authorList>
            <consortium name="Agbiome Team Llc"/>
            <person name="Bleich R.M."/>
            <person name="Grubbs K.J."/>
            <person name="Santa Maria K.C."/>
            <person name="Allen S.E."/>
            <person name="Farag S."/>
            <person name="Shank E.A."/>
            <person name="Bowers A."/>
        </authorList>
    </citation>
    <scope>NUCLEOTIDE SEQUENCE [LARGE SCALE GENOMIC DNA]</scope>
    <source>
        <strain evidence="2 3">AFS083043</strain>
    </source>
</reference>
<accession>A0A2B0MUT3</accession>
<dbReference type="Proteomes" id="UP000242656">
    <property type="component" value="Unassembled WGS sequence"/>
</dbReference>
<proteinExistence type="predicted"/>
<gene>
    <name evidence="2" type="ORF">COI93_03735</name>
</gene>
<sequence length="293" mass="32457">MSSEKLLETLLTKPGGLELLTKLLHIIDPQITEDNLDLEKLQKLKDVDPNELILDILDKPAGFETLLEIANFAGINTAGKNITVDQIKQAFQPSKPSAVNPIQETNKFANSSQSIQKKNLSPLTEVSKRINDQTSHTLTAMSKKINDQTSRTLTAMSKKIDDQTSRTLTAMSKKINDQTSRTLTAMSKKINDQKLTTSTNFTRSSLQAVNTKPAEQITTQFFKNLLPVQILSQILSKAPGLTKPISTFSPLTTEKQNLVPSNTTTESQTEPSIPTNLSEILLQLSKNQEREKN</sequence>
<dbReference type="AlphaFoldDB" id="A0A2B0MUT3"/>
<feature type="region of interest" description="Disordered" evidence="1">
    <location>
        <begin position="256"/>
        <end position="275"/>
    </location>
</feature>
<evidence type="ECO:0000313" key="2">
    <source>
        <dbReference type="EMBL" id="PFK46644.1"/>
    </source>
</evidence>